<evidence type="ECO:0000256" key="1">
    <source>
        <dbReference type="SAM" id="MobiDB-lite"/>
    </source>
</evidence>
<accession>A0A937UQ58</accession>
<keyword evidence="3" id="KW-1185">Reference proteome</keyword>
<organism evidence="2 3">
    <name type="scientific">Frankia nepalensis</name>
    <dbReference type="NCBI Taxonomy" id="1836974"/>
    <lineage>
        <taxon>Bacteria</taxon>
        <taxon>Bacillati</taxon>
        <taxon>Actinomycetota</taxon>
        <taxon>Actinomycetes</taxon>
        <taxon>Frankiales</taxon>
        <taxon>Frankiaceae</taxon>
        <taxon>Frankia</taxon>
    </lineage>
</organism>
<evidence type="ECO:0000313" key="3">
    <source>
        <dbReference type="Proteomes" id="UP000604475"/>
    </source>
</evidence>
<proteinExistence type="predicted"/>
<reference evidence="2" key="1">
    <citation type="submission" date="2020-12" db="EMBL/GenBank/DDBJ databases">
        <title>Genomic characterization of non-nitrogen-fixing Frankia strains.</title>
        <authorList>
            <person name="Carlos-Shanley C."/>
            <person name="Guerra T."/>
            <person name="Hahn D."/>
        </authorList>
    </citation>
    <scope>NUCLEOTIDE SEQUENCE</scope>
    <source>
        <strain evidence="2">CN6</strain>
    </source>
</reference>
<protein>
    <submittedName>
        <fullName evidence="2">Uncharacterized protein</fullName>
    </submittedName>
</protein>
<dbReference type="AlphaFoldDB" id="A0A937UQ58"/>
<gene>
    <name evidence="2" type="ORF">I7412_12235</name>
</gene>
<evidence type="ECO:0000313" key="2">
    <source>
        <dbReference type="EMBL" id="MBL7627930.1"/>
    </source>
</evidence>
<dbReference type="Proteomes" id="UP000604475">
    <property type="component" value="Unassembled WGS sequence"/>
</dbReference>
<name>A0A937UQ58_9ACTN</name>
<feature type="region of interest" description="Disordered" evidence="1">
    <location>
        <begin position="1"/>
        <end position="22"/>
    </location>
</feature>
<sequence>MTDDRGPVIPLPSGPDHGSGPLGRVADAFLTAQQGTDAHPEIVMIYNILADAPGQAGYAVLRLEDKMWSLAPSVADTFDLLVHLATNAELWEPTEVCRSARHRPDGIAMTYRALMVDTSTDAGRAIFANHEEGYYRHGDVAAAPAARSVCFATAVDRAGGSASLVRLDAGGPVEDLRGAFGLPKATRLKSTGVTDTGLVDLLAAMHARWRRLLT</sequence>
<comment type="caution">
    <text evidence="2">The sequence shown here is derived from an EMBL/GenBank/DDBJ whole genome shotgun (WGS) entry which is preliminary data.</text>
</comment>
<dbReference type="RefSeq" id="WP_203000272.1">
    <property type="nucleotide sequence ID" value="NZ_JADWYU010000133.1"/>
</dbReference>
<dbReference type="EMBL" id="JAEACQ010000165">
    <property type="protein sequence ID" value="MBL7627930.1"/>
    <property type="molecule type" value="Genomic_DNA"/>
</dbReference>